<feature type="compositionally biased region" description="Gly residues" evidence="1">
    <location>
        <begin position="155"/>
        <end position="164"/>
    </location>
</feature>
<feature type="region of interest" description="Disordered" evidence="1">
    <location>
        <begin position="1"/>
        <end position="62"/>
    </location>
</feature>
<dbReference type="RefSeq" id="WP_376804533.1">
    <property type="nucleotide sequence ID" value="NZ_JBHTAC010000001.1"/>
</dbReference>
<evidence type="ECO:0000313" key="3">
    <source>
        <dbReference type="Proteomes" id="UP001596392"/>
    </source>
</evidence>
<name>A0ABW2GLW1_9ACTN</name>
<feature type="region of interest" description="Disordered" evidence="1">
    <location>
        <begin position="135"/>
        <end position="164"/>
    </location>
</feature>
<dbReference type="EMBL" id="JBHTAC010000001">
    <property type="protein sequence ID" value="MFC7241036.1"/>
    <property type="molecule type" value="Genomic_DNA"/>
</dbReference>
<sequence length="164" mass="17263">MAGSRQRVDGAAAVRDMRGQLDQPDGGTDSTHEGTSRDDLDGPEDSYSGVTDYPEDVGGYVDPDEAYRGIVTEEMVDGVLRLRGAAVNAVQGWHAPGTDGTPDDVRDPSTIMLVDDTAGDVYLLVEPTRLAAVPLPESRPDLPNPMDRVPPRVPGTGGGCDGLC</sequence>
<reference evidence="3" key="1">
    <citation type="journal article" date="2019" name="Int. J. Syst. Evol. Microbiol.">
        <title>The Global Catalogue of Microorganisms (GCM) 10K type strain sequencing project: providing services to taxonomists for standard genome sequencing and annotation.</title>
        <authorList>
            <consortium name="The Broad Institute Genomics Platform"/>
            <consortium name="The Broad Institute Genome Sequencing Center for Infectious Disease"/>
            <person name="Wu L."/>
            <person name="Ma J."/>
        </authorList>
    </citation>
    <scope>NUCLEOTIDE SEQUENCE [LARGE SCALE GENOMIC DNA]</scope>
    <source>
        <strain evidence="3">CGMCC 1.9106</strain>
    </source>
</reference>
<keyword evidence="3" id="KW-1185">Reference proteome</keyword>
<organism evidence="2 3">
    <name type="scientific">Catellatospora aurea</name>
    <dbReference type="NCBI Taxonomy" id="1337874"/>
    <lineage>
        <taxon>Bacteria</taxon>
        <taxon>Bacillati</taxon>
        <taxon>Actinomycetota</taxon>
        <taxon>Actinomycetes</taxon>
        <taxon>Micromonosporales</taxon>
        <taxon>Micromonosporaceae</taxon>
        <taxon>Catellatospora</taxon>
    </lineage>
</organism>
<evidence type="ECO:0000256" key="1">
    <source>
        <dbReference type="SAM" id="MobiDB-lite"/>
    </source>
</evidence>
<evidence type="ECO:0000313" key="2">
    <source>
        <dbReference type="EMBL" id="MFC7241036.1"/>
    </source>
</evidence>
<dbReference type="Proteomes" id="UP001596392">
    <property type="component" value="Unassembled WGS sequence"/>
</dbReference>
<feature type="compositionally biased region" description="Basic and acidic residues" evidence="1">
    <location>
        <begin position="30"/>
        <end position="40"/>
    </location>
</feature>
<gene>
    <name evidence="2" type="ORF">ACFQO7_00955</name>
</gene>
<comment type="caution">
    <text evidence="2">The sequence shown here is derived from an EMBL/GenBank/DDBJ whole genome shotgun (WGS) entry which is preliminary data.</text>
</comment>
<accession>A0ABW2GLW1</accession>
<protein>
    <submittedName>
        <fullName evidence="2">Uncharacterized protein</fullName>
    </submittedName>
</protein>
<proteinExistence type="predicted"/>